<dbReference type="InterPro" id="IPR025444">
    <property type="entry name" value="Monooxy_af470"/>
</dbReference>
<evidence type="ECO:0000313" key="3">
    <source>
        <dbReference type="Proteomes" id="UP000637383"/>
    </source>
</evidence>
<dbReference type="RefSeq" id="WP_190957749.1">
    <property type="nucleotide sequence ID" value="NZ_JACJTU010000027.1"/>
</dbReference>
<name>A0ABR8KCA3_9NOSO</name>
<gene>
    <name evidence="2" type="ORF">H6H03_25305</name>
</gene>
<dbReference type="Pfam" id="PF13826">
    <property type="entry name" value="Monooxy_af470-like"/>
    <property type="match status" value="1"/>
</dbReference>
<sequence length="174" mass="19438">MPQVMPGRFTAEIDEPFVVFLIGMRINKFFAFSKWIPTARAMSPMLRSLRLNPEKGFLGGEGFVYSRGVGLIQYWRSFEDLERFARNPADEHLEAWQRFNRSIGADGSVGIWHETYLIEPGKYEAIYGNMPVFGLAAATKHVPAKGRRETARRRLGGDSEPAVPSPAGDGEMGG</sequence>
<keyword evidence="3" id="KW-1185">Reference proteome</keyword>
<dbReference type="Proteomes" id="UP000637383">
    <property type="component" value="Unassembled WGS sequence"/>
</dbReference>
<evidence type="ECO:0000256" key="1">
    <source>
        <dbReference type="SAM" id="MobiDB-lite"/>
    </source>
</evidence>
<feature type="compositionally biased region" description="Basic residues" evidence="1">
    <location>
        <begin position="144"/>
        <end position="154"/>
    </location>
</feature>
<protein>
    <submittedName>
        <fullName evidence="2">DUF4188 domain-containing protein</fullName>
    </submittedName>
</protein>
<organism evidence="2 3">
    <name type="scientific">Nostoc paludosum FACHB-159</name>
    <dbReference type="NCBI Taxonomy" id="2692908"/>
    <lineage>
        <taxon>Bacteria</taxon>
        <taxon>Bacillati</taxon>
        <taxon>Cyanobacteriota</taxon>
        <taxon>Cyanophyceae</taxon>
        <taxon>Nostocales</taxon>
        <taxon>Nostocaceae</taxon>
        <taxon>Nostoc</taxon>
    </lineage>
</organism>
<feature type="region of interest" description="Disordered" evidence="1">
    <location>
        <begin position="144"/>
        <end position="174"/>
    </location>
</feature>
<comment type="caution">
    <text evidence="2">The sequence shown here is derived from an EMBL/GenBank/DDBJ whole genome shotgun (WGS) entry which is preliminary data.</text>
</comment>
<evidence type="ECO:0000313" key="2">
    <source>
        <dbReference type="EMBL" id="MBD2737162.1"/>
    </source>
</evidence>
<dbReference type="EMBL" id="JACJTU010000027">
    <property type="protein sequence ID" value="MBD2737162.1"/>
    <property type="molecule type" value="Genomic_DNA"/>
</dbReference>
<accession>A0ABR8KCA3</accession>
<reference evidence="2 3" key="1">
    <citation type="journal article" date="2020" name="ISME J.">
        <title>Comparative genomics reveals insights into cyanobacterial evolution and habitat adaptation.</title>
        <authorList>
            <person name="Chen M.Y."/>
            <person name="Teng W.K."/>
            <person name="Zhao L."/>
            <person name="Hu C.X."/>
            <person name="Zhou Y.K."/>
            <person name="Han B.P."/>
            <person name="Song L.R."/>
            <person name="Shu W.S."/>
        </authorList>
    </citation>
    <scope>NUCLEOTIDE SEQUENCE [LARGE SCALE GENOMIC DNA]</scope>
    <source>
        <strain evidence="2 3">FACHB-159</strain>
    </source>
</reference>
<proteinExistence type="predicted"/>